<evidence type="ECO:0000313" key="1">
    <source>
        <dbReference type="EMBL" id="OAG34455.1"/>
    </source>
</evidence>
<organism evidence="1 2">
    <name type="scientific">Fonsecaea monophora</name>
    <dbReference type="NCBI Taxonomy" id="254056"/>
    <lineage>
        <taxon>Eukaryota</taxon>
        <taxon>Fungi</taxon>
        <taxon>Dikarya</taxon>
        <taxon>Ascomycota</taxon>
        <taxon>Pezizomycotina</taxon>
        <taxon>Eurotiomycetes</taxon>
        <taxon>Chaetothyriomycetidae</taxon>
        <taxon>Chaetothyriales</taxon>
        <taxon>Herpotrichiellaceae</taxon>
        <taxon>Fonsecaea</taxon>
    </lineage>
</organism>
<evidence type="ECO:0000313" key="2">
    <source>
        <dbReference type="Proteomes" id="UP000077002"/>
    </source>
</evidence>
<comment type="caution">
    <text evidence="1">The sequence shown here is derived from an EMBL/GenBank/DDBJ whole genome shotgun (WGS) entry which is preliminary data.</text>
</comment>
<proteinExistence type="predicted"/>
<accession>A0A177ER14</accession>
<dbReference type="Proteomes" id="UP000077002">
    <property type="component" value="Unassembled WGS sequence"/>
</dbReference>
<sequence length="175" mass="20350">MGRIGFPRIGPFTIDDRGFVRLTNRPLTLEIKNLENNEIPLEIKSRETGHKIPETRDLLNAAQIEADVRFEACKDVIGAGPERWVPRDQYHEAKQREEQLKQNALNTAQSDEERGQLLEHQSFEDVNEEESRNERARWMKVIGIRYLYLLSCLPRSRIAYPCLDIRGKGSIQKSY</sequence>
<name>A0A177ER14_9EURO</name>
<dbReference type="EMBL" id="LVKK01000157">
    <property type="protein sequence ID" value="OAG34455.1"/>
    <property type="molecule type" value="Genomic_DNA"/>
</dbReference>
<gene>
    <name evidence="1" type="ORF">AYO21_11407</name>
</gene>
<protein>
    <submittedName>
        <fullName evidence="1">Uncharacterized protein</fullName>
    </submittedName>
</protein>
<keyword evidence="2" id="KW-1185">Reference proteome</keyword>
<dbReference type="GeneID" id="34606503"/>
<dbReference type="RefSeq" id="XP_022506407.1">
    <property type="nucleotide sequence ID" value="XM_022661301.1"/>
</dbReference>
<reference evidence="1 2" key="1">
    <citation type="submission" date="2016-03" db="EMBL/GenBank/DDBJ databases">
        <title>Draft genome sequence of the Fonsecaea monophora CBS 269.37.</title>
        <authorList>
            <person name="Bombassaro A."/>
            <person name="Vinicius W.A."/>
            <person name="De Hoog S."/>
            <person name="Sun J."/>
            <person name="Souza E.M."/>
            <person name="Raittz R.T."/>
            <person name="Costa F."/>
            <person name="Leao A.C."/>
            <person name="Tadra-Sfeir M.Z."/>
            <person name="Baura V."/>
            <person name="Balsanelli E."/>
            <person name="Pedrosa F.O."/>
            <person name="Moreno L.F."/>
            <person name="Steffens M.B."/>
            <person name="Xi L."/>
            <person name="Bocca A.L."/>
            <person name="Felipe M.S."/>
            <person name="Teixeira M."/>
            <person name="Telles Filho F.Q."/>
            <person name="Azevedo C.M."/>
            <person name="Gomes R."/>
            <person name="Vicente V.A."/>
        </authorList>
    </citation>
    <scope>NUCLEOTIDE SEQUENCE [LARGE SCALE GENOMIC DNA]</scope>
    <source>
        <strain evidence="1 2">CBS 269.37</strain>
    </source>
</reference>
<dbReference type="OrthoDB" id="4154601at2759"/>
<dbReference type="AlphaFoldDB" id="A0A177ER14"/>